<evidence type="ECO:0000256" key="4">
    <source>
        <dbReference type="ARBA" id="ARBA00022475"/>
    </source>
</evidence>
<dbReference type="EMBL" id="AVBG01000012">
    <property type="protein sequence ID" value="KGP90459.1"/>
    <property type="molecule type" value="Genomic_DNA"/>
</dbReference>
<dbReference type="eggNOG" id="COG1863">
    <property type="taxonomic scope" value="Bacteria"/>
</dbReference>
<feature type="transmembrane region" description="Helical" evidence="8">
    <location>
        <begin position="24"/>
        <end position="45"/>
    </location>
</feature>
<dbReference type="GO" id="GO:0005886">
    <property type="term" value="C:plasma membrane"/>
    <property type="evidence" value="ECO:0007669"/>
    <property type="project" value="UniProtKB-SubCell"/>
</dbReference>
<keyword evidence="3" id="KW-0813">Transport</keyword>
<feature type="transmembrane region" description="Helical" evidence="8">
    <location>
        <begin position="100"/>
        <end position="121"/>
    </location>
</feature>
<dbReference type="NCBIfam" id="NF009292">
    <property type="entry name" value="PRK12651.1-3"/>
    <property type="match status" value="1"/>
</dbReference>
<comment type="subcellular location">
    <subcellularLocation>
        <location evidence="1">Cell membrane</location>
        <topology evidence="1">Multi-pass membrane protein</topology>
    </subcellularLocation>
</comment>
<keyword evidence="3" id="KW-0050">Antiport</keyword>
<keyword evidence="5 8" id="KW-0812">Transmembrane</keyword>
<dbReference type="PIRSF" id="PIRSF019239">
    <property type="entry name" value="MrpE"/>
    <property type="match status" value="1"/>
</dbReference>
<accession>A0A0A2URB1</accession>
<keyword evidence="4" id="KW-1003">Cell membrane</keyword>
<evidence type="ECO:0000256" key="5">
    <source>
        <dbReference type="ARBA" id="ARBA00022692"/>
    </source>
</evidence>
<proteinExistence type="inferred from homology"/>
<evidence type="ECO:0000313" key="9">
    <source>
        <dbReference type="EMBL" id="KGP90459.1"/>
    </source>
</evidence>
<organism evidence="9 10">
    <name type="scientific">Pontibacillus chungwhensis BH030062</name>
    <dbReference type="NCBI Taxonomy" id="1385513"/>
    <lineage>
        <taxon>Bacteria</taxon>
        <taxon>Bacillati</taxon>
        <taxon>Bacillota</taxon>
        <taxon>Bacilli</taxon>
        <taxon>Bacillales</taxon>
        <taxon>Bacillaceae</taxon>
        <taxon>Pontibacillus</taxon>
    </lineage>
</organism>
<dbReference type="GO" id="GO:0008324">
    <property type="term" value="F:monoatomic cation transmembrane transporter activity"/>
    <property type="evidence" value="ECO:0007669"/>
    <property type="project" value="InterPro"/>
</dbReference>
<dbReference type="OrthoDB" id="9800498at2"/>
<keyword evidence="6 8" id="KW-1133">Transmembrane helix</keyword>
<gene>
    <name evidence="9" type="ORF">N780_04770</name>
</gene>
<comment type="similarity">
    <text evidence="2">Belongs to the CPA3 antiporters (TC 2.A.63) subunit E family.</text>
</comment>
<name>A0A0A2URB1_9BACI</name>
<dbReference type="Proteomes" id="UP000030153">
    <property type="component" value="Unassembled WGS sequence"/>
</dbReference>
<protein>
    <submittedName>
        <fullName evidence="9">Monovalent cation/H+ antiporter subunit E</fullName>
    </submittedName>
</protein>
<dbReference type="PANTHER" id="PTHR34584:SF1">
    <property type="entry name" value="NA(+)_H(+) ANTIPORTER SUBUNIT E1"/>
    <property type="match status" value="1"/>
</dbReference>
<sequence length="158" mass="18362">MPFQIVLNIIIAIMWTFLQESYTFGSFFSGYLFGILLLFTLQRFIPDEFYMKRFLKIISLILLFIKELLLSNVTILKWVYKPKLDMEPGIFAVPVDLKSNWEITLLANLITLTPGTLSIAISNDHSYIYVHAMNIEDVEAEINSIKESFERAIKEVTR</sequence>
<evidence type="ECO:0000256" key="7">
    <source>
        <dbReference type="ARBA" id="ARBA00023136"/>
    </source>
</evidence>
<dbReference type="PANTHER" id="PTHR34584">
    <property type="entry name" value="NA(+)/H(+) ANTIPORTER SUBUNIT E1"/>
    <property type="match status" value="1"/>
</dbReference>
<dbReference type="RefSeq" id="WP_036785662.1">
    <property type="nucleotide sequence ID" value="NZ_AVBG01000012.1"/>
</dbReference>
<evidence type="ECO:0000256" key="6">
    <source>
        <dbReference type="ARBA" id="ARBA00022989"/>
    </source>
</evidence>
<evidence type="ECO:0000313" key="10">
    <source>
        <dbReference type="Proteomes" id="UP000030153"/>
    </source>
</evidence>
<dbReference type="InterPro" id="IPR002758">
    <property type="entry name" value="Cation_antiport_E"/>
</dbReference>
<dbReference type="AlphaFoldDB" id="A0A0A2URB1"/>
<keyword evidence="7 8" id="KW-0472">Membrane</keyword>
<feature type="transmembrane region" description="Helical" evidence="8">
    <location>
        <begin position="57"/>
        <end position="80"/>
    </location>
</feature>
<reference evidence="9 10" key="1">
    <citation type="submission" date="2013-08" db="EMBL/GenBank/DDBJ databases">
        <title>Genome of Pontibacillus chungwhensis.</title>
        <authorList>
            <person name="Wang Q."/>
            <person name="Wang G."/>
        </authorList>
    </citation>
    <scope>NUCLEOTIDE SEQUENCE [LARGE SCALE GENOMIC DNA]</scope>
    <source>
        <strain evidence="9 10">BH030062</strain>
    </source>
</reference>
<dbReference type="GO" id="GO:0015297">
    <property type="term" value="F:antiporter activity"/>
    <property type="evidence" value="ECO:0007669"/>
    <property type="project" value="UniProtKB-KW"/>
</dbReference>
<comment type="caution">
    <text evidence="9">The sequence shown here is derived from an EMBL/GenBank/DDBJ whole genome shotgun (WGS) entry which is preliminary data.</text>
</comment>
<dbReference type="Pfam" id="PF01899">
    <property type="entry name" value="MNHE"/>
    <property type="match status" value="1"/>
</dbReference>
<evidence type="ECO:0000256" key="8">
    <source>
        <dbReference type="SAM" id="Phobius"/>
    </source>
</evidence>
<dbReference type="STRING" id="1385513.N780_04770"/>
<evidence type="ECO:0000256" key="2">
    <source>
        <dbReference type="ARBA" id="ARBA00006228"/>
    </source>
</evidence>
<evidence type="ECO:0000256" key="1">
    <source>
        <dbReference type="ARBA" id="ARBA00004651"/>
    </source>
</evidence>
<keyword evidence="10" id="KW-1185">Reference proteome</keyword>
<evidence type="ECO:0000256" key="3">
    <source>
        <dbReference type="ARBA" id="ARBA00022449"/>
    </source>
</evidence>